<feature type="transmembrane region" description="Helical" evidence="10">
    <location>
        <begin position="230"/>
        <end position="250"/>
    </location>
</feature>
<dbReference type="GO" id="GO:0006487">
    <property type="term" value="P:protein N-linked glycosylation"/>
    <property type="evidence" value="ECO:0007669"/>
    <property type="project" value="TreeGrafter"/>
</dbReference>
<dbReference type="AlphaFoldDB" id="A0AAN9B2U9"/>
<organism evidence="11 12">
    <name type="scientific">Littorina saxatilis</name>
    <dbReference type="NCBI Taxonomy" id="31220"/>
    <lineage>
        <taxon>Eukaryota</taxon>
        <taxon>Metazoa</taxon>
        <taxon>Spiralia</taxon>
        <taxon>Lophotrochozoa</taxon>
        <taxon>Mollusca</taxon>
        <taxon>Gastropoda</taxon>
        <taxon>Caenogastropoda</taxon>
        <taxon>Littorinimorpha</taxon>
        <taxon>Littorinoidea</taxon>
        <taxon>Littorinidae</taxon>
        <taxon>Littorina</taxon>
    </lineage>
</organism>
<keyword evidence="7 10" id="KW-0256">Endoplasmic reticulum</keyword>
<dbReference type="InterPro" id="IPR004856">
    <property type="entry name" value="Glyco_trans_ALG6/ALG8"/>
</dbReference>
<evidence type="ECO:0000256" key="10">
    <source>
        <dbReference type="RuleBase" id="RU363110"/>
    </source>
</evidence>
<feature type="transmembrane region" description="Helical" evidence="10">
    <location>
        <begin position="484"/>
        <end position="505"/>
    </location>
</feature>
<feature type="transmembrane region" description="Helical" evidence="10">
    <location>
        <begin position="357"/>
        <end position="390"/>
    </location>
</feature>
<feature type="transmembrane region" description="Helical" evidence="10">
    <location>
        <begin position="420"/>
        <end position="438"/>
    </location>
</feature>
<dbReference type="Pfam" id="PF03155">
    <property type="entry name" value="Alg6_Alg8"/>
    <property type="match status" value="1"/>
</dbReference>
<feature type="transmembrane region" description="Helical" evidence="10">
    <location>
        <begin position="130"/>
        <end position="150"/>
    </location>
</feature>
<evidence type="ECO:0000256" key="6">
    <source>
        <dbReference type="ARBA" id="ARBA00022692"/>
    </source>
</evidence>
<feature type="transmembrane region" description="Helical" evidence="10">
    <location>
        <begin position="156"/>
        <end position="174"/>
    </location>
</feature>
<evidence type="ECO:0000256" key="2">
    <source>
        <dbReference type="ARBA" id="ARBA00004922"/>
    </source>
</evidence>
<comment type="pathway">
    <text evidence="2 10">Protein modification; protein glycosylation.</text>
</comment>
<evidence type="ECO:0000313" key="11">
    <source>
        <dbReference type="EMBL" id="KAK7097912.1"/>
    </source>
</evidence>
<evidence type="ECO:0000256" key="8">
    <source>
        <dbReference type="ARBA" id="ARBA00022989"/>
    </source>
</evidence>
<evidence type="ECO:0000256" key="7">
    <source>
        <dbReference type="ARBA" id="ARBA00022824"/>
    </source>
</evidence>
<name>A0AAN9B2U9_9CAEN</name>
<evidence type="ECO:0000256" key="4">
    <source>
        <dbReference type="ARBA" id="ARBA00022676"/>
    </source>
</evidence>
<keyword evidence="4 10" id="KW-0328">Glycosyltransferase</keyword>
<evidence type="ECO:0000256" key="9">
    <source>
        <dbReference type="ARBA" id="ARBA00023136"/>
    </source>
</evidence>
<feature type="transmembrane region" description="Helical" evidence="10">
    <location>
        <begin position="93"/>
        <end position="110"/>
    </location>
</feature>
<dbReference type="PANTHER" id="PTHR12413">
    <property type="entry name" value="DOLICHYL GLYCOSYLTRANSFERASE"/>
    <property type="match status" value="1"/>
</dbReference>
<dbReference type="Proteomes" id="UP001374579">
    <property type="component" value="Unassembled WGS sequence"/>
</dbReference>
<keyword evidence="9 10" id="KW-0472">Membrane</keyword>
<evidence type="ECO:0000256" key="1">
    <source>
        <dbReference type="ARBA" id="ARBA00004477"/>
    </source>
</evidence>
<reference evidence="11 12" key="1">
    <citation type="submission" date="2024-02" db="EMBL/GenBank/DDBJ databases">
        <title>Chromosome-scale genome assembly of the rough periwinkle Littorina saxatilis.</title>
        <authorList>
            <person name="De Jode A."/>
            <person name="Faria R."/>
            <person name="Formenti G."/>
            <person name="Sims Y."/>
            <person name="Smith T.P."/>
            <person name="Tracey A."/>
            <person name="Wood J.M.D."/>
            <person name="Zagrodzka Z.B."/>
            <person name="Johannesson K."/>
            <person name="Butlin R.K."/>
            <person name="Leder E.H."/>
        </authorList>
    </citation>
    <scope>NUCLEOTIDE SEQUENCE [LARGE SCALE GENOMIC DNA]</scope>
    <source>
        <strain evidence="11">Snail1</strain>
        <tissue evidence="11">Muscle</tissue>
    </source>
</reference>
<keyword evidence="5 10" id="KW-0808">Transferase</keyword>
<keyword evidence="12" id="KW-1185">Reference proteome</keyword>
<evidence type="ECO:0000256" key="5">
    <source>
        <dbReference type="ARBA" id="ARBA00022679"/>
    </source>
</evidence>
<dbReference type="EC" id="2.4.1.-" evidence="10"/>
<dbReference type="EMBL" id="JBAMIC010000013">
    <property type="protein sequence ID" value="KAK7097912.1"/>
    <property type="molecule type" value="Genomic_DNA"/>
</dbReference>
<evidence type="ECO:0000313" key="12">
    <source>
        <dbReference type="Proteomes" id="UP001374579"/>
    </source>
</evidence>
<feature type="transmembrane region" description="Helical" evidence="10">
    <location>
        <begin position="397"/>
        <end position="414"/>
    </location>
</feature>
<proteinExistence type="inferred from homology"/>
<keyword evidence="8 10" id="KW-1133">Transmembrane helix</keyword>
<comment type="subcellular location">
    <subcellularLocation>
        <location evidence="1 10">Endoplasmic reticulum membrane</location>
        <topology evidence="1 10">Multi-pass membrane protein</topology>
    </subcellularLocation>
</comment>
<dbReference type="GO" id="GO:0005789">
    <property type="term" value="C:endoplasmic reticulum membrane"/>
    <property type="evidence" value="ECO:0007669"/>
    <property type="project" value="UniProtKB-SubCell"/>
</dbReference>
<keyword evidence="6 10" id="KW-0812">Transmembrane</keyword>
<sequence length="522" mass="59804">MAVFWAVAGIVTAFKLLLIPSYRSTDFEVHRNWLAITYSLPFDQWYREKTSEWTLDYPPLFAWFEFYLSQLARFFDPNMLVLSNLNYASENTILFQRLSVIVADLLYIYAVKQFVSKCVKAKKKEDIEDIFVNPALVTAVLLIANFGLFIVDHIHFQYNGFLSGMLLMSIVRIYEGRNLEAAFWFSVLLNFKHIYLYIAPAYFVYLLRYHCFASTPDGKLSLRSFSLSKLFWLGTVVIFVFMVSFGPFIYMGQLEQVLTRLFPFKRGLCHAYWAPNFWALYNAFDKAATIVGVRLNLLSPEVIPQAAMTGGMVQEYSHTVLPSVSPLATMVVTLLAMLPALIQMWTNPKGPAGFVRGVVLCAFASFMFGWHVHEKAILLIILPMILLVFGKQRDAQIFLVLSTIGHYSLFPLFFTPFENFTKVLLLATSTIYTFLTLGSFHGAQRGFLQLPLLTTPESVYLSGIVPLQVYSSFLHPFLGLERRLPFLPLLLMSVYCAVGVTYCWVKFYKLSWDDKTKKLKTS</sequence>
<comment type="caution">
    <text evidence="11">The sequence shown here is derived from an EMBL/GenBank/DDBJ whole genome shotgun (WGS) entry which is preliminary data.</text>
</comment>
<gene>
    <name evidence="11" type="ORF">V1264_004818</name>
</gene>
<comment type="similarity">
    <text evidence="3 10">Belongs to the ALG6/ALG8 glucosyltransferase family.</text>
</comment>
<dbReference type="GO" id="GO:0042283">
    <property type="term" value="F:dolichyl pyrophosphate Glc1Man9GlcNAc2 alpha-1,3-glucosyltransferase activity"/>
    <property type="evidence" value="ECO:0007669"/>
    <property type="project" value="TreeGrafter"/>
</dbReference>
<feature type="transmembrane region" description="Helical" evidence="10">
    <location>
        <begin position="327"/>
        <end position="345"/>
    </location>
</feature>
<accession>A0AAN9B2U9</accession>
<dbReference type="PANTHER" id="PTHR12413:SF2">
    <property type="entry name" value="DOLICHYL PYROPHOSPHATE GLC1MAN9GLCNAC2 ALPHA-1,3-GLUCOSYLTRANSFERASE-RELATED"/>
    <property type="match status" value="1"/>
</dbReference>
<evidence type="ECO:0000256" key="3">
    <source>
        <dbReference type="ARBA" id="ARBA00008715"/>
    </source>
</evidence>
<feature type="transmembrane region" description="Helical" evidence="10">
    <location>
        <begin position="194"/>
        <end position="210"/>
    </location>
</feature>
<protein>
    <recommendedName>
        <fullName evidence="10">Alpha-1,3-glucosyltransferase</fullName>
        <ecNumber evidence="10">2.4.1.-</ecNumber>
    </recommendedName>
</protein>